<dbReference type="EMBL" id="CAFAAL010000301">
    <property type="protein sequence ID" value="CAB4824035.1"/>
    <property type="molecule type" value="Genomic_DNA"/>
</dbReference>
<keyword evidence="1" id="KW-1133">Transmembrane helix</keyword>
<feature type="transmembrane region" description="Helical" evidence="1">
    <location>
        <begin position="359"/>
        <end position="378"/>
    </location>
</feature>
<feature type="transmembrane region" description="Helical" evidence="1">
    <location>
        <begin position="320"/>
        <end position="338"/>
    </location>
</feature>
<feature type="transmembrane region" description="Helical" evidence="1">
    <location>
        <begin position="12"/>
        <end position="34"/>
    </location>
</feature>
<evidence type="ECO:0000256" key="1">
    <source>
        <dbReference type="SAM" id="Phobius"/>
    </source>
</evidence>
<evidence type="ECO:0000313" key="2">
    <source>
        <dbReference type="EMBL" id="CAB4824035.1"/>
    </source>
</evidence>
<keyword evidence="1" id="KW-0812">Transmembrane</keyword>
<organism evidence="2">
    <name type="scientific">freshwater metagenome</name>
    <dbReference type="NCBI Taxonomy" id="449393"/>
    <lineage>
        <taxon>unclassified sequences</taxon>
        <taxon>metagenomes</taxon>
        <taxon>ecological metagenomes</taxon>
    </lineage>
</organism>
<proteinExistence type="predicted"/>
<keyword evidence="1" id="KW-0472">Membrane</keyword>
<feature type="transmembrane region" description="Helical" evidence="1">
    <location>
        <begin position="126"/>
        <end position="143"/>
    </location>
</feature>
<dbReference type="AlphaFoldDB" id="A0A6J6ZUB5"/>
<sequence length="742" mass="80020">MRYLSARTAWETLISAVVAFAVSLIVFGPILGLLNSGWAGSDMLSTYVNAEAWSGFSYAPTTHFGFPLGMNLNYFPGIDITENVFAQIVTNITGQPFVGVNLLVIISFPLVAALMYLVIRMTGLRGPLAIALAVTASLIPFHWGRALGHTYLATLYSAAIGLALVLLIGSGQFERLRNLGTKRQKIIFNSVISLMVITIAWTGVYFVAFTLLLGLAALIWRFAHRARLKELVVDAVPFIGVGVMAVIGFIPALLTLRADPPLLSLGERLPYESVTFAGNVAVALLPLPQSSLPLMGAYNNKIVEAISAAPWGEGTAITNHGTWITTLALAVMLVGIVMRTRRSPLTTNPNRAKATGAPVTLAFITYLTVVVLLFFIPWGLNYLFAGTVSAQIRGWNRLTPILLWLFLLGAAVVLQRTRIARRMVYALPITVVVLALTAIDSVLPFRAAYAGSAAEVGGITQAARDYATAVNTAIPDTCGILQLPYMGYPEFGPVRGIHDYDHFWTSLLNPNKSWSYGAVKNTDASVWASQLPEIPNPEQVEQLREGGFCAIHFDTRGFISEQLPPLEQYLTEHFGAPIATGYEAQWQLYAIANPILTTGDGIQTGVPVSLPTFFNQPMITADPITVAPRGTHLDFSWWWTINPIATFTITPTTTKVPVTTVTGAIRSPECGTRPVTVKLQSAGQEQVATLIAKDKKNTEFTLTLPTPSTTPVTLVVEAPGEGCSVAGFGGQQFAQVIDLAAS</sequence>
<protein>
    <submittedName>
        <fullName evidence="2">Unannotated protein</fullName>
    </submittedName>
</protein>
<feature type="transmembrane region" description="Helical" evidence="1">
    <location>
        <begin position="426"/>
        <end position="445"/>
    </location>
</feature>
<feature type="transmembrane region" description="Helical" evidence="1">
    <location>
        <begin position="190"/>
        <end position="223"/>
    </location>
</feature>
<gene>
    <name evidence="2" type="ORF">UFOPK3004_02003</name>
</gene>
<feature type="transmembrane region" description="Helical" evidence="1">
    <location>
        <begin position="235"/>
        <end position="257"/>
    </location>
</feature>
<reference evidence="2" key="1">
    <citation type="submission" date="2020-05" db="EMBL/GenBank/DDBJ databases">
        <authorList>
            <person name="Chiriac C."/>
            <person name="Salcher M."/>
            <person name="Ghai R."/>
            <person name="Kavagutti S V."/>
        </authorList>
    </citation>
    <scope>NUCLEOTIDE SEQUENCE</scope>
</reference>
<name>A0A6J6ZUB5_9ZZZZ</name>
<feature type="transmembrane region" description="Helical" evidence="1">
    <location>
        <begin position="398"/>
        <end position="414"/>
    </location>
</feature>
<feature type="transmembrane region" description="Helical" evidence="1">
    <location>
        <begin position="149"/>
        <end position="169"/>
    </location>
</feature>
<feature type="transmembrane region" description="Helical" evidence="1">
    <location>
        <begin position="97"/>
        <end position="119"/>
    </location>
</feature>
<accession>A0A6J6ZUB5</accession>